<evidence type="ECO:0000256" key="5">
    <source>
        <dbReference type="SAM" id="MobiDB-lite"/>
    </source>
</evidence>
<evidence type="ECO:0000313" key="9">
    <source>
        <dbReference type="Proteomes" id="UP001596091"/>
    </source>
</evidence>
<sequence length="240" mass="26310">MGSVNSPSYANGDAVENKDRVNPQSRVAGAASGPPSQAKSGASDTAASQQPENDAQILERAQAGDHNAFAQLYALHKRRVYSLCLRMLGNVAEAEDLTQESFLQLHRKIATFRGDSAFSTWLHRLTVNVVLMHLRRKGLNLISLDEALDPSPERGPARSFGAPDMHLSGSIDRMTLEKAIESLPAGYRLIFVLHDIEGYEHNEIATLLDCSIGNSKSQLHKARMKLREALRAPADEEVAR</sequence>
<comment type="caution">
    <text evidence="8">The sequence shown here is derived from an EMBL/GenBank/DDBJ whole genome shotgun (WGS) entry which is preliminary data.</text>
</comment>
<reference evidence="9" key="1">
    <citation type="journal article" date="2019" name="Int. J. Syst. Evol. Microbiol.">
        <title>The Global Catalogue of Microorganisms (GCM) 10K type strain sequencing project: providing services to taxonomists for standard genome sequencing and annotation.</title>
        <authorList>
            <consortium name="The Broad Institute Genomics Platform"/>
            <consortium name="The Broad Institute Genome Sequencing Center for Infectious Disease"/>
            <person name="Wu L."/>
            <person name="Ma J."/>
        </authorList>
    </citation>
    <scope>NUCLEOTIDE SEQUENCE [LARGE SCALE GENOMIC DNA]</scope>
    <source>
        <strain evidence="9">JCM 4087</strain>
    </source>
</reference>
<gene>
    <name evidence="8" type="ORF">ACFPT7_12335</name>
</gene>
<proteinExistence type="inferred from homology"/>
<keyword evidence="3" id="KW-0731">Sigma factor</keyword>
<dbReference type="CDD" id="cd06171">
    <property type="entry name" value="Sigma70_r4"/>
    <property type="match status" value="1"/>
</dbReference>
<keyword evidence="4" id="KW-0804">Transcription</keyword>
<feature type="domain" description="RNA polymerase sigma-70 region 2" evidence="6">
    <location>
        <begin position="72"/>
        <end position="138"/>
    </location>
</feature>
<dbReference type="RefSeq" id="WP_263339465.1">
    <property type="nucleotide sequence ID" value="NZ_JAGSYH010000005.1"/>
</dbReference>
<keyword evidence="9" id="KW-1185">Reference proteome</keyword>
<evidence type="ECO:0000313" key="8">
    <source>
        <dbReference type="EMBL" id="MFC5863085.1"/>
    </source>
</evidence>
<feature type="region of interest" description="Disordered" evidence="5">
    <location>
        <begin position="1"/>
        <end position="53"/>
    </location>
</feature>
<evidence type="ECO:0000256" key="3">
    <source>
        <dbReference type="ARBA" id="ARBA00023082"/>
    </source>
</evidence>
<dbReference type="InterPro" id="IPR007627">
    <property type="entry name" value="RNA_pol_sigma70_r2"/>
</dbReference>
<dbReference type="InterPro" id="IPR014284">
    <property type="entry name" value="RNA_pol_sigma-70_dom"/>
</dbReference>
<organism evidence="8 9">
    <name type="scientific">Acidicapsa dinghuensis</name>
    <dbReference type="NCBI Taxonomy" id="2218256"/>
    <lineage>
        <taxon>Bacteria</taxon>
        <taxon>Pseudomonadati</taxon>
        <taxon>Acidobacteriota</taxon>
        <taxon>Terriglobia</taxon>
        <taxon>Terriglobales</taxon>
        <taxon>Acidobacteriaceae</taxon>
        <taxon>Acidicapsa</taxon>
    </lineage>
</organism>
<dbReference type="InterPro" id="IPR013249">
    <property type="entry name" value="RNA_pol_sigma70_r4_t2"/>
</dbReference>
<evidence type="ECO:0000256" key="2">
    <source>
        <dbReference type="ARBA" id="ARBA00023015"/>
    </source>
</evidence>
<dbReference type="InterPro" id="IPR013324">
    <property type="entry name" value="RNA_pol_sigma_r3/r4-like"/>
</dbReference>
<dbReference type="InterPro" id="IPR036388">
    <property type="entry name" value="WH-like_DNA-bd_sf"/>
</dbReference>
<dbReference type="Gene3D" id="1.10.1740.10">
    <property type="match status" value="1"/>
</dbReference>
<feature type="compositionally biased region" description="Polar residues" evidence="5">
    <location>
        <begin position="34"/>
        <end position="53"/>
    </location>
</feature>
<evidence type="ECO:0000256" key="1">
    <source>
        <dbReference type="ARBA" id="ARBA00010641"/>
    </source>
</evidence>
<feature type="domain" description="RNA polymerase sigma factor 70 region 4 type 2" evidence="7">
    <location>
        <begin position="174"/>
        <end position="226"/>
    </location>
</feature>
<protein>
    <submittedName>
        <fullName evidence="8">RNA polymerase sigma factor</fullName>
    </submittedName>
</protein>
<dbReference type="InterPro" id="IPR013325">
    <property type="entry name" value="RNA_pol_sigma_r2"/>
</dbReference>
<dbReference type="SUPFAM" id="SSF88659">
    <property type="entry name" value="Sigma3 and sigma4 domains of RNA polymerase sigma factors"/>
    <property type="match status" value="1"/>
</dbReference>
<accession>A0ABW1EGF2</accession>
<name>A0ABW1EGF2_9BACT</name>
<dbReference type="Proteomes" id="UP001596091">
    <property type="component" value="Unassembled WGS sequence"/>
</dbReference>
<dbReference type="SUPFAM" id="SSF88946">
    <property type="entry name" value="Sigma2 domain of RNA polymerase sigma factors"/>
    <property type="match status" value="1"/>
</dbReference>
<evidence type="ECO:0000256" key="4">
    <source>
        <dbReference type="ARBA" id="ARBA00023163"/>
    </source>
</evidence>
<evidence type="ECO:0000259" key="7">
    <source>
        <dbReference type="Pfam" id="PF08281"/>
    </source>
</evidence>
<dbReference type="PANTHER" id="PTHR43133">
    <property type="entry name" value="RNA POLYMERASE ECF-TYPE SIGMA FACTO"/>
    <property type="match status" value="1"/>
</dbReference>
<keyword evidence="2" id="KW-0805">Transcription regulation</keyword>
<dbReference type="EMBL" id="JBHSPH010000003">
    <property type="protein sequence ID" value="MFC5863085.1"/>
    <property type="molecule type" value="Genomic_DNA"/>
</dbReference>
<dbReference type="Pfam" id="PF08281">
    <property type="entry name" value="Sigma70_r4_2"/>
    <property type="match status" value="1"/>
</dbReference>
<dbReference type="InterPro" id="IPR039425">
    <property type="entry name" value="RNA_pol_sigma-70-like"/>
</dbReference>
<dbReference type="Gene3D" id="1.10.10.10">
    <property type="entry name" value="Winged helix-like DNA-binding domain superfamily/Winged helix DNA-binding domain"/>
    <property type="match status" value="1"/>
</dbReference>
<evidence type="ECO:0000259" key="6">
    <source>
        <dbReference type="Pfam" id="PF04542"/>
    </source>
</evidence>
<dbReference type="Pfam" id="PF04542">
    <property type="entry name" value="Sigma70_r2"/>
    <property type="match status" value="1"/>
</dbReference>
<dbReference type="NCBIfam" id="TIGR02937">
    <property type="entry name" value="sigma70-ECF"/>
    <property type="match status" value="1"/>
</dbReference>
<comment type="similarity">
    <text evidence="1">Belongs to the sigma-70 factor family. ECF subfamily.</text>
</comment>
<dbReference type="PANTHER" id="PTHR43133:SF46">
    <property type="entry name" value="RNA POLYMERASE SIGMA-70 FACTOR ECF SUBFAMILY"/>
    <property type="match status" value="1"/>
</dbReference>